<evidence type="ECO:0000256" key="2">
    <source>
        <dbReference type="ARBA" id="ARBA00007579"/>
    </source>
</evidence>
<proteinExistence type="inferred from homology"/>
<sequence length="190" mass="20732">MDDERIVLLDADGHAIGTAPKASSHHGATPLHLAFSCYLTDPAGRILITQRAHGKRTFPSVWTNSCCGHPAPGEGLRDAVRRRVRLELGLEIESMTLILPEFRYRATAADGVVEHESCPVVRALATGDPRLHPDETAAADWRDWESCVALVDDPSASPWYREQMAQLITLGKPADWPAAPTSLLPPAIAW</sequence>
<comment type="cofactor">
    <cofactor evidence="10">
        <name>Mg(2+)</name>
        <dbReference type="ChEBI" id="CHEBI:18420"/>
    </cofactor>
    <text evidence="10">Binds 1 Mg(2+) ion per subunit. The magnesium ion binds only when substrate is bound.</text>
</comment>
<feature type="active site" evidence="10">
    <location>
        <position position="116"/>
    </location>
</feature>
<accession>A0ABN0W5R4</accession>
<evidence type="ECO:0000313" key="12">
    <source>
        <dbReference type="EMBL" id="GAA0326038.1"/>
    </source>
</evidence>
<keyword evidence="6 10" id="KW-0460">Magnesium</keyword>
<evidence type="ECO:0000256" key="7">
    <source>
        <dbReference type="ARBA" id="ARBA00023211"/>
    </source>
</evidence>
<dbReference type="InterPro" id="IPR011876">
    <property type="entry name" value="IsopentenylPP_isomerase_typ1"/>
</dbReference>
<evidence type="ECO:0000256" key="1">
    <source>
        <dbReference type="ARBA" id="ARBA00004826"/>
    </source>
</evidence>
<reference evidence="12 13" key="1">
    <citation type="journal article" date="2019" name="Int. J. Syst. Evol. Microbiol.">
        <title>The Global Catalogue of Microorganisms (GCM) 10K type strain sequencing project: providing services to taxonomists for standard genome sequencing and annotation.</title>
        <authorList>
            <consortium name="The Broad Institute Genomics Platform"/>
            <consortium name="The Broad Institute Genome Sequencing Center for Infectious Disease"/>
            <person name="Wu L."/>
            <person name="Ma J."/>
        </authorList>
    </citation>
    <scope>NUCLEOTIDE SEQUENCE [LARGE SCALE GENOMIC DNA]</scope>
    <source>
        <strain evidence="12 13">JCM 3146</strain>
    </source>
</reference>
<dbReference type="Pfam" id="PF00293">
    <property type="entry name" value="NUDIX"/>
    <property type="match status" value="1"/>
</dbReference>
<feature type="binding site" evidence="10">
    <location>
        <position position="69"/>
    </location>
    <ligand>
        <name>Mn(2+)</name>
        <dbReference type="ChEBI" id="CHEBI:29035"/>
    </ligand>
</feature>
<gene>
    <name evidence="10 12" type="primary">idi</name>
    <name evidence="12" type="ORF">GCM10010151_14980</name>
</gene>
<comment type="subcellular location">
    <subcellularLocation>
        <location evidence="10">Cytoplasm</location>
    </subcellularLocation>
</comment>
<feature type="binding site" evidence="10">
    <location>
        <position position="116"/>
    </location>
    <ligand>
        <name>Mn(2+)</name>
        <dbReference type="ChEBI" id="CHEBI:29035"/>
    </ligand>
</feature>
<dbReference type="RefSeq" id="WP_252800442.1">
    <property type="nucleotide sequence ID" value="NZ_BAAABM010000009.1"/>
</dbReference>
<dbReference type="PANTHER" id="PTHR10885:SF0">
    <property type="entry name" value="ISOPENTENYL-DIPHOSPHATE DELTA-ISOMERASE"/>
    <property type="match status" value="1"/>
</dbReference>
<keyword evidence="4 10" id="KW-0963">Cytoplasm</keyword>
<keyword evidence="13" id="KW-1185">Reference proteome</keyword>
<dbReference type="Gene3D" id="3.90.79.10">
    <property type="entry name" value="Nucleoside Triphosphate Pyrophosphohydrolase"/>
    <property type="match status" value="1"/>
</dbReference>
<evidence type="ECO:0000256" key="8">
    <source>
        <dbReference type="ARBA" id="ARBA00023229"/>
    </source>
</evidence>
<dbReference type="InterPro" id="IPR000086">
    <property type="entry name" value="NUDIX_hydrolase_dom"/>
</dbReference>
<organism evidence="12 13">
    <name type="scientific">Actinoallomurus spadix</name>
    <dbReference type="NCBI Taxonomy" id="79912"/>
    <lineage>
        <taxon>Bacteria</taxon>
        <taxon>Bacillati</taxon>
        <taxon>Actinomycetota</taxon>
        <taxon>Actinomycetes</taxon>
        <taxon>Streptosporangiales</taxon>
        <taxon>Thermomonosporaceae</taxon>
        <taxon>Actinoallomurus</taxon>
    </lineage>
</organism>
<dbReference type="InterPro" id="IPR056375">
    <property type="entry name" value="Idi_bact"/>
</dbReference>
<dbReference type="InterPro" id="IPR015797">
    <property type="entry name" value="NUDIX_hydrolase-like_dom_sf"/>
</dbReference>
<keyword evidence="9 10" id="KW-0413">Isomerase</keyword>
<evidence type="ECO:0000259" key="11">
    <source>
        <dbReference type="PROSITE" id="PS51462"/>
    </source>
</evidence>
<dbReference type="Proteomes" id="UP001501822">
    <property type="component" value="Unassembled WGS sequence"/>
</dbReference>
<feature type="active site" evidence="10">
    <location>
        <position position="67"/>
    </location>
</feature>
<comment type="pathway">
    <text evidence="1 10">Isoprenoid biosynthesis; dimethylallyl diphosphate biosynthesis; dimethylallyl diphosphate from isopentenyl diphosphate: step 1/1.</text>
</comment>
<dbReference type="NCBIfam" id="TIGR02150">
    <property type="entry name" value="IPP_isom_1"/>
    <property type="match status" value="1"/>
</dbReference>
<keyword evidence="8 10" id="KW-0414">Isoprene biosynthesis</keyword>
<comment type="cofactor">
    <cofactor evidence="10">
        <name>Mn(2+)</name>
        <dbReference type="ChEBI" id="CHEBI:29035"/>
    </cofactor>
    <text evidence="10">Binds 1 Mn(2+) ion per subunit.</text>
</comment>
<dbReference type="PROSITE" id="PS51462">
    <property type="entry name" value="NUDIX"/>
    <property type="match status" value="1"/>
</dbReference>
<feature type="domain" description="Nudix hydrolase" evidence="11">
    <location>
        <begin position="30"/>
        <end position="166"/>
    </location>
</feature>
<dbReference type="EMBL" id="BAAABM010000009">
    <property type="protein sequence ID" value="GAA0326038.1"/>
    <property type="molecule type" value="Genomic_DNA"/>
</dbReference>
<evidence type="ECO:0000256" key="3">
    <source>
        <dbReference type="ARBA" id="ARBA00012057"/>
    </source>
</evidence>
<feature type="binding site" evidence="10">
    <location>
        <position position="32"/>
    </location>
    <ligand>
        <name>Mn(2+)</name>
        <dbReference type="ChEBI" id="CHEBI:29035"/>
    </ligand>
</feature>
<keyword evidence="5 10" id="KW-0479">Metal-binding</keyword>
<evidence type="ECO:0000256" key="5">
    <source>
        <dbReference type="ARBA" id="ARBA00022723"/>
    </source>
</evidence>
<keyword evidence="7 10" id="KW-0464">Manganese</keyword>
<name>A0ABN0W5R4_9ACTN</name>
<evidence type="ECO:0000256" key="4">
    <source>
        <dbReference type="ARBA" id="ARBA00022490"/>
    </source>
</evidence>
<comment type="similarity">
    <text evidence="2 10">Belongs to the IPP isomerase type 1 family.</text>
</comment>
<feature type="binding site" evidence="10">
    <location>
        <position position="114"/>
    </location>
    <ligand>
        <name>Mn(2+)</name>
        <dbReference type="ChEBI" id="CHEBI:29035"/>
    </ligand>
</feature>
<evidence type="ECO:0000256" key="6">
    <source>
        <dbReference type="ARBA" id="ARBA00022842"/>
    </source>
</evidence>
<protein>
    <recommendedName>
        <fullName evidence="3 10">Isopentenyl-diphosphate Delta-isomerase</fullName>
        <shortName evidence="10">IPP isomerase</shortName>
        <ecNumber evidence="3 10">5.3.3.2</ecNumber>
    </recommendedName>
    <alternativeName>
        <fullName evidence="10">IPP:DMAPP isomerase</fullName>
    </alternativeName>
    <alternativeName>
        <fullName evidence="10">Isopentenyl pyrophosphate isomerase</fullName>
    </alternativeName>
</protein>
<feature type="binding site" evidence="10">
    <location>
        <position position="25"/>
    </location>
    <ligand>
        <name>Mn(2+)</name>
        <dbReference type="ChEBI" id="CHEBI:29035"/>
    </ligand>
</feature>
<comment type="caution">
    <text evidence="12">The sequence shown here is derived from an EMBL/GenBank/DDBJ whole genome shotgun (WGS) entry which is preliminary data.</text>
</comment>
<dbReference type="PANTHER" id="PTHR10885">
    <property type="entry name" value="ISOPENTENYL-DIPHOSPHATE DELTA-ISOMERASE"/>
    <property type="match status" value="1"/>
</dbReference>
<dbReference type="CDD" id="cd02885">
    <property type="entry name" value="NUDIX_IPP_Isomerase"/>
    <property type="match status" value="1"/>
</dbReference>
<comment type="catalytic activity">
    <reaction evidence="10">
        <text>isopentenyl diphosphate = dimethylallyl diphosphate</text>
        <dbReference type="Rhea" id="RHEA:23284"/>
        <dbReference type="ChEBI" id="CHEBI:57623"/>
        <dbReference type="ChEBI" id="CHEBI:128769"/>
        <dbReference type="EC" id="5.3.3.2"/>
    </reaction>
</comment>
<dbReference type="HAMAP" id="MF_00202">
    <property type="entry name" value="Idi"/>
    <property type="match status" value="1"/>
</dbReference>
<evidence type="ECO:0000256" key="9">
    <source>
        <dbReference type="ARBA" id="ARBA00023235"/>
    </source>
</evidence>
<evidence type="ECO:0000256" key="10">
    <source>
        <dbReference type="HAMAP-Rule" id="MF_00202"/>
    </source>
</evidence>
<feature type="binding site" evidence="10">
    <location>
        <position position="87"/>
    </location>
    <ligand>
        <name>Mg(2+)</name>
        <dbReference type="ChEBI" id="CHEBI:18420"/>
    </ligand>
</feature>
<dbReference type="SUPFAM" id="SSF55811">
    <property type="entry name" value="Nudix"/>
    <property type="match status" value="1"/>
</dbReference>
<dbReference type="EC" id="5.3.3.2" evidence="3 10"/>
<dbReference type="PIRSF" id="PIRSF018427">
    <property type="entry name" value="Isopntndiph_ism"/>
    <property type="match status" value="1"/>
</dbReference>
<dbReference type="NCBIfam" id="NF002995">
    <property type="entry name" value="PRK03759.1"/>
    <property type="match status" value="1"/>
</dbReference>
<evidence type="ECO:0000313" key="13">
    <source>
        <dbReference type="Proteomes" id="UP001501822"/>
    </source>
</evidence>
<comment type="function">
    <text evidence="10">Catalyzes the 1,3-allylic rearrangement of the homoallylic substrate isopentenyl (IPP) to its highly electrophilic allylic isomer, dimethylallyl diphosphate (DMAPP).</text>
</comment>